<proteinExistence type="predicted"/>
<gene>
    <name evidence="1" type="ORF">SDC9_168275</name>
</gene>
<dbReference type="EMBL" id="VSSQ01068757">
    <property type="protein sequence ID" value="MPN20896.1"/>
    <property type="molecule type" value="Genomic_DNA"/>
</dbReference>
<name>A0A645G430_9ZZZZ</name>
<sequence length="226" mass="24613">MNHRQHSGFGGERTEILDAAPVGAELAFENRFAGAFAHQIVEAFADFDHVVRSLFLELGSQSLGGFVLKRVQRLDPGGFAGDQALFGNTLAGAEFDQLGVEFFRNQVERRSLLSLAGQLLKFELGGNLNFHHLVGKIHRLFHLLLGDKLGGTFDHDDLVGGTGISQIDGAFPDLGIGRVGDQLAVDLADAHRADRAHERQFAQGQCDARTEHHQHIRLGLAFGGEQ</sequence>
<dbReference type="AlphaFoldDB" id="A0A645G430"/>
<evidence type="ECO:0008006" key="2">
    <source>
        <dbReference type="Google" id="ProtNLM"/>
    </source>
</evidence>
<comment type="caution">
    <text evidence="1">The sequence shown here is derived from an EMBL/GenBank/DDBJ whole genome shotgun (WGS) entry which is preliminary data.</text>
</comment>
<accession>A0A645G430</accession>
<organism evidence="1">
    <name type="scientific">bioreactor metagenome</name>
    <dbReference type="NCBI Taxonomy" id="1076179"/>
    <lineage>
        <taxon>unclassified sequences</taxon>
        <taxon>metagenomes</taxon>
        <taxon>ecological metagenomes</taxon>
    </lineage>
</organism>
<protein>
    <recommendedName>
        <fullName evidence="2">NAD-specific glutamate dehydrogenase</fullName>
    </recommendedName>
</protein>
<reference evidence="1" key="1">
    <citation type="submission" date="2019-08" db="EMBL/GenBank/DDBJ databases">
        <authorList>
            <person name="Kucharzyk K."/>
            <person name="Murdoch R.W."/>
            <person name="Higgins S."/>
            <person name="Loffler F."/>
        </authorList>
    </citation>
    <scope>NUCLEOTIDE SEQUENCE</scope>
</reference>
<evidence type="ECO:0000313" key="1">
    <source>
        <dbReference type="EMBL" id="MPN20896.1"/>
    </source>
</evidence>